<comment type="caution">
    <text evidence="2">The sequence shown here is derived from an EMBL/GenBank/DDBJ whole genome shotgun (WGS) entry which is preliminary data.</text>
</comment>
<reference evidence="3" key="1">
    <citation type="submission" date="2017-09" db="EMBL/GenBank/DDBJ databases">
        <title>Depth-based differentiation of microbial function through sediment-hosted aquifers and enrichment of novel symbionts in the deep terrestrial subsurface.</title>
        <authorList>
            <person name="Probst A.J."/>
            <person name="Ladd B."/>
            <person name="Jarett J.K."/>
            <person name="Geller-Mcgrath D.E."/>
            <person name="Sieber C.M.K."/>
            <person name="Emerson J.B."/>
            <person name="Anantharaman K."/>
            <person name="Thomas B.C."/>
            <person name="Malmstrom R."/>
            <person name="Stieglmeier M."/>
            <person name="Klingl A."/>
            <person name="Woyke T."/>
            <person name="Ryan C.M."/>
            <person name="Banfield J.F."/>
        </authorList>
    </citation>
    <scope>NUCLEOTIDE SEQUENCE [LARGE SCALE GENOMIC DNA]</scope>
</reference>
<dbReference type="Proteomes" id="UP000228635">
    <property type="component" value="Unassembled WGS sequence"/>
</dbReference>
<evidence type="ECO:0000313" key="3">
    <source>
        <dbReference type="Proteomes" id="UP000228635"/>
    </source>
</evidence>
<evidence type="ECO:0000256" key="1">
    <source>
        <dbReference type="SAM" id="Phobius"/>
    </source>
</evidence>
<name>A0A2M6WHC7_9BACT</name>
<feature type="transmembrane region" description="Helical" evidence="1">
    <location>
        <begin position="12"/>
        <end position="35"/>
    </location>
</feature>
<dbReference type="AlphaFoldDB" id="A0A2M6WHC7"/>
<keyword evidence="1" id="KW-0812">Transmembrane</keyword>
<accession>A0A2M6WHC7</accession>
<keyword evidence="1" id="KW-1133">Transmembrane helix</keyword>
<dbReference type="EMBL" id="PFBA01000032">
    <property type="protein sequence ID" value="PIT92180.1"/>
    <property type="molecule type" value="Genomic_DNA"/>
</dbReference>
<keyword evidence="1" id="KW-0472">Membrane</keyword>
<organism evidence="2 3">
    <name type="scientific">Candidatus Harrisonbacteria bacterium CG10_big_fil_rev_8_21_14_0_10_42_17</name>
    <dbReference type="NCBI Taxonomy" id="1974584"/>
    <lineage>
        <taxon>Bacteria</taxon>
        <taxon>Candidatus Harrisoniibacteriota</taxon>
    </lineage>
</organism>
<gene>
    <name evidence="2" type="ORF">COU08_03795</name>
</gene>
<evidence type="ECO:0000313" key="2">
    <source>
        <dbReference type="EMBL" id="PIT92180.1"/>
    </source>
</evidence>
<proteinExistence type="predicted"/>
<sequence>MAIVLKKRKRSINWFGLGSVAFVFIFLTVAAYYLFFAPSPKFEAIIPPALLEANDLTNIQFVAPETIINDQKFTRLRPYADDPGVGVLGRPNPFLPTQIELELTP</sequence>
<protein>
    <submittedName>
        <fullName evidence="2">Uncharacterized protein</fullName>
    </submittedName>
</protein>